<feature type="domain" description="DDE Tnp4" evidence="8">
    <location>
        <begin position="62"/>
        <end position="213"/>
    </location>
</feature>
<dbReference type="InterPro" id="IPR027806">
    <property type="entry name" value="HARBI1_dom"/>
</dbReference>
<organism evidence="9 10">
    <name type="scientific">Spodoptera litura</name>
    <name type="common">Asian cotton leafworm</name>
    <dbReference type="NCBI Taxonomy" id="69820"/>
    <lineage>
        <taxon>Eukaryota</taxon>
        <taxon>Metazoa</taxon>
        <taxon>Ecdysozoa</taxon>
        <taxon>Arthropoda</taxon>
        <taxon>Hexapoda</taxon>
        <taxon>Insecta</taxon>
        <taxon>Pterygota</taxon>
        <taxon>Neoptera</taxon>
        <taxon>Endopterygota</taxon>
        <taxon>Lepidoptera</taxon>
        <taxon>Glossata</taxon>
        <taxon>Ditrysia</taxon>
        <taxon>Noctuoidea</taxon>
        <taxon>Noctuidae</taxon>
        <taxon>Amphipyrinae</taxon>
        <taxon>Spodoptera</taxon>
    </lineage>
</organism>
<dbReference type="AlphaFoldDB" id="A0A9J7IQ22"/>
<evidence type="ECO:0000256" key="5">
    <source>
        <dbReference type="ARBA" id="ARBA00022723"/>
    </source>
</evidence>
<evidence type="ECO:0000256" key="2">
    <source>
        <dbReference type="ARBA" id="ARBA00004123"/>
    </source>
</evidence>
<evidence type="ECO:0000313" key="10">
    <source>
        <dbReference type="RefSeq" id="XP_022821849.1"/>
    </source>
</evidence>
<gene>
    <name evidence="10" type="primary">LOC111353172</name>
</gene>
<reference evidence="10" key="1">
    <citation type="submission" date="2025-08" db="UniProtKB">
        <authorList>
            <consortium name="RefSeq"/>
        </authorList>
    </citation>
    <scope>IDENTIFICATION</scope>
    <source>
        <strain evidence="10">Ishihara</strain>
        <tissue evidence="10">Whole body</tissue>
    </source>
</reference>
<sequence>MTAADLCGFSTSTAHRIVHRVSAAIASLRPRHIYFPELPDEIRKTQIEFSKRAKFPYVIGAIDCTHVKFIKSPGGENPEIFRNRKNYFSLNVQAICNAKLEFTDVVSRWPGSTHDSYIFNNCYRRALFDQGHYGNAVLVGDAGYACNSYMMTPLEQCSNGPEDLYNESHIRTRNCIERVFGLWKRRFPAMAMGLGVSVQNSFPIIIATAVLHNIARRSGEVIPPNDNQIINPDSWDALITQGDISSENINIGQSYRTNPNYRRRNELITNYFGR</sequence>
<evidence type="ECO:0000256" key="6">
    <source>
        <dbReference type="ARBA" id="ARBA00022801"/>
    </source>
</evidence>
<dbReference type="KEGG" id="sliu:111353172"/>
<protein>
    <submittedName>
        <fullName evidence="10">Nuclease HARBI1</fullName>
    </submittedName>
</protein>
<dbReference type="Proteomes" id="UP000301870">
    <property type="component" value="Chromosome 16"/>
</dbReference>
<dbReference type="GO" id="GO:0046872">
    <property type="term" value="F:metal ion binding"/>
    <property type="evidence" value="ECO:0007669"/>
    <property type="project" value="UniProtKB-KW"/>
</dbReference>
<dbReference type="GeneID" id="111353172"/>
<dbReference type="PANTHER" id="PTHR22930">
    <property type="match status" value="1"/>
</dbReference>
<evidence type="ECO:0000259" key="8">
    <source>
        <dbReference type="Pfam" id="PF13359"/>
    </source>
</evidence>
<evidence type="ECO:0000256" key="7">
    <source>
        <dbReference type="ARBA" id="ARBA00023242"/>
    </source>
</evidence>
<proteinExistence type="inferred from homology"/>
<comment type="subcellular location">
    <subcellularLocation>
        <location evidence="2">Nucleus</location>
    </subcellularLocation>
</comment>
<dbReference type="GO" id="GO:0004518">
    <property type="term" value="F:nuclease activity"/>
    <property type="evidence" value="ECO:0007669"/>
    <property type="project" value="UniProtKB-KW"/>
</dbReference>
<comment type="similarity">
    <text evidence="3">Belongs to the HARBI1 family.</text>
</comment>
<dbReference type="InterPro" id="IPR045249">
    <property type="entry name" value="HARBI1-like"/>
</dbReference>
<dbReference type="GO" id="GO:0016787">
    <property type="term" value="F:hydrolase activity"/>
    <property type="evidence" value="ECO:0007669"/>
    <property type="project" value="UniProtKB-KW"/>
</dbReference>
<keyword evidence="6" id="KW-0378">Hydrolase</keyword>
<accession>A0A9J7IQ22</accession>
<keyword evidence="5" id="KW-0479">Metal-binding</keyword>
<evidence type="ECO:0000256" key="1">
    <source>
        <dbReference type="ARBA" id="ARBA00001968"/>
    </source>
</evidence>
<dbReference type="RefSeq" id="XP_022821849.1">
    <property type="nucleotide sequence ID" value="XM_022966081.1"/>
</dbReference>
<keyword evidence="7" id="KW-0539">Nucleus</keyword>
<keyword evidence="4" id="KW-0540">Nuclease</keyword>
<evidence type="ECO:0000256" key="3">
    <source>
        <dbReference type="ARBA" id="ARBA00006958"/>
    </source>
</evidence>
<dbReference type="Pfam" id="PF13359">
    <property type="entry name" value="DDE_Tnp_4"/>
    <property type="match status" value="1"/>
</dbReference>
<name>A0A9J7IQ22_SPOLT</name>
<evidence type="ECO:0000256" key="4">
    <source>
        <dbReference type="ARBA" id="ARBA00022722"/>
    </source>
</evidence>
<keyword evidence="9" id="KW-1185">Reference proteome</keyword>
<comment type="cofactor">
    <cofactor evidence="1">
        <name>a divalent metal cation</name>
        <dbReference type="ChEBI" id="CHEBI:60240"/>
    </cofactor>
</comment>
<evidence type="ECO:0000313" key="9">
    <source>
        <dbReference type="Proteomes" id="UP000301870"/>
    </source>
</evidence>
<dbReference type="OrthoDB" id="2430314at2759"/>
<dbReference type="GO" id="GO:0005634">
    <property type="term" value="C:nucleus"/>
    <property type="evidence" value="ECO:0007669"/>
    <property type="project" value="UniProtKB-SubCell"/>
</dbReference>
<dbReference type="PANTHER" id="PTHR22930:SF289">
    <property type="entry name" value="DDE TNP4 DOMAIN-CONTAINING PROTEIN-RELATED"/>
    <property type="match status" value="1"/>
</dbReference>